<protein>
    <submittedName>
        <fullName evidence="2">LytTr DNA-binding domain</fullName>
    </submittedName>
</protein>
<organism evidence="2 3">
    <name type="scientific">Paenibacillus polymyxa</name>
    <name type="common">Bacillus polymyxa</name>
    <dbReference type="NCBI Taxonomy" id="1406"/>
    <lineage>
        <taxon>Bacteria</taxon>
        <taxon>Bacillati</taxon>
        <taxon>Bacillota</taxon>
        <taxon>Bacilli</taxon>
        <taxon>Bacillales</taxon>
        <taxon>Paenibacillaceae</taxon>
        <taxon>Paenibacillus</taxon>
    </lineage>
</organism>
<dbReference type="GO" id="GO:0003677">
    <property type="term" value="F:DNA binding"/>
    <property type="evidence" value="ECO:0007669"/>
    <property type="project" value="UniProtKB-KW"/>
</dbReference>
<sequence>MDNNREIFAPEIMSDGSYGDRFSFFEGDLIAIENWKPKSNYEIPFFFTTSGNYTVPTTLGEFSNGFPDFISLDSGNLVNLKNVTAHETADYGGKVFFGGSQTYTSVNKTNSVFLGDLIDAAKKRPDEQRFILGETKTSVGLYPAKDVCFFDMWDPKKNYHVPRFHNQNEYIAIVLTFKKCKKVFPYLFPATPSHLINLSKVAGYDEQSYGTEITFKGTDYTCPISKNKLDMLKKILDIN</sequence>
<dbReference type="InterPro" id="IPR007492">
    <property type="entry name" value="LytTR_DNA-bd_dom"/>
</dbReference>
<dbReference type="GeneID" id="93350132"/>
<evidence type="ECO:0000313" key="3">
    <source>
        <dbReference type="Proteomes" id="UP000254400"/>
    </source>
</evidence>
<keyword evidence="2" id="KW-0238">DNA-binding</keyword>
<evidence type="ECO:0000259" key="1">
    <source>
        <dbReference type="PROSITE" id="PS50930"/>
    </source>
</evidence>
<accession>A0A378XTY3</accession>
<dbReference type="Pfam" id="PF04397">
    <property type="entry name" value="LytTR"/>
    <property type="match status" value="1"/>
</dbReference>
<dbReference type="PROSITE" id="PS50930">
    <property type="entry name" value="HTH_LYTTR"/>
    <property type="match status" value="1"/>
</dbReference>
<evidence type="ECO:0000313" key="2">
    <source>
        <dbReference type="EMBL" id="SUA67595.1"/>
    </source>
</evidence>
<dbReference type="RefSeq" id="WP_019686533.1">
    <property type="nucleotide sequence ID" value="NZ_CP036496.1"/>
</dbReference>
<gene>
    <name evidence="2" type="ORF">NCTC10343_01340</name>
</gene>
<proteinExistence type="predicted"/>
<reference evidence="2 3" key="1">
    <citation type="submission" date="2018-06" db="EMBL/GenBank/DDBJ databases">
        <authorList>
            <consortium name="Pathogen Informatics"/>
            <person name="Doyle S."/>
        </authorList>
    </citation>
    <scope>NUCLEOTIDE SEQUENCE [LARGE SCALE GENOMIC DNA]</scope>
    <source>
        <strain evidence="2 3">NCTC10343</strain>
    </source>
</reference>
<dbReference type="Proteomes" id="UP000254400">
    <property type="component" value="Unassembled WGS sequence"/>
</dbReference>
<dbReference type="Gene3D" id="2.40.50.1020">
    <property type="entry name" value="LytTr DNA-binding domain"/>
    <property type="match status" value="1"/>
</dbReference>
<dbReference type="AlphaFoldDB" id="A0A378XTY3"/>
<name>A0A378XTY3_PAEPO</name>
<dbReference type="EMBL" id="UGSC01000001">
    <property type="protein sequence ID" value="SUA67595.1"/>
    <property type="molecule type" value="Genomic_DNA"/>
</dbReference>
<feature type="domain" description="HTH LytTR-type" evidence="1">
    <location>
        <begin position="193"/>
        <end position="238"/>
    </location>
</feature>